<keyword evidence="3" id="KW-0963">Cytoplasm</keyword>
<organism evidence="13 14">
    <name type="scientific">Calypte anna</name>
    <name type="common">Anna's hummingbird</name>
    <name type="synonym">Archilochus anna</name>
    <dbReference type="NCBI Taxonomy" id="9244"/>
    <lineage>
        <taxon>Eukaryota</taxon>
        <taxon>Metazoa</taxon>
        <taxon>Chordata</taxon>
        <taxon>Craniata</taxon>
        <taxon>Vertebrata</taxon>
        <taxon>Euteleostomi</taxon>
        <taxon>Archelosauria</taxon>
        <taxon>Archosauria</taxon>
        <taxon>Dinosauria</taxon>
        <taxon>Saurischia</taxon>
        <taxon>Theropoda</taxon>
        <taxon>Coelurosauria</taxon>
        <taxon>Aves</taxon>
        <taxon>Neognathae</taxon>
        <taxon>Neoaves</taxon>
        <taxon>Strisores</taxon>
        <taxon>Apodiformes</taxon>
        <taxon>Trochilidae</taxon>
        <taxon>Calypte</taxon>
    </lineage>
</organism>
<evidence type="ECO:0000256" key="7">
    <source>
        <dbReference type="ARBA" id="ARBA00055375"/>
    </source>
</evidence>
<dbReference type="SMART" id="SM00755">
    <property type="entry name" value="Grip"/>
    <property type="match status" value="1"/>
</dbReference>
<evidence type="ECO:0000256" key="2">
    <source>
        <dbReference type="ARBA" id="ARBA00004496"/>
    </source>
</evidence>
<dbReference type="Gene3D" id="1.10.220.60">
    <property type="entry name" value="GRIP domain"/>
    <property type="match status" value="1"/>
</dbReference>
<proteinExistence type="predicted"/>
<keyword evidence="4" id="KW-0333">Golgi apparatus</keyword>
<feature type="region of interest" description="Disordered" evidence="11">
    <location>
        <begin position="1"/>
        <end position="26"/>
    </location>
</feature>
<evidence type="ECO:0000256" key="1">
    <source>
        <dbReference type="ARBA" id="ARBA00004395"/>
    </source>
</evidence>
<evidence type="ECO:0000256" key="6">
    <source>
        <dbReference type="ARBA" id="ARBA00023136"/>
    </source>
</evidence>
<feature type="region of interest" description="Disordered" evidence="11">
    <location>
        <begin position="45"/>
        <end position="78"/>
    </location>
</feature>
<dbReference type="InterPro" id="IPR000237">
    <property type="entry name" value="GRIP_dom"/>
</dbReference>
<dbReference type="FunFam" id="1.10.220.60:FF:000005">
    <property type="entry name" value="GRIP and coiled-coil domain-containing protein 1"/>
    <property type="match status" value="1"/>
</dbReference>
<dbReference type="Pfam" id="PF01465">
    <property type="entry name" value="GRIP"/>
    <property type="match status" value="1"/>
</dbReference>
<protein>
    <recommendedName>
        <fullName evidence="8">GRIP and coiled-coil domain-containing protein 1</fullName>
    </recommendedName>
    <alternativeName>
        <fullName evidence="9">Golgi coiled-coil protein 1</fullName>
    </alternativeName>
</protein>
<dbReference type="InterPro" id="IPR051952">
    <property type="entry name" value="Golgi-autophagy_related"/>
</dbReference>
<comment type="subcellular location">
    <subcellularLocation>
        <location evidence="2">Cytoplasm</location>
    </subcellularLocation>
    <subcellularLocation>
        <location evidence="1">Golgi apparatus membrane</location>
        <topology evidence="1">Peripheral membrane protein</topology>
    </subcellularLocation>
</comment>
<evidence type="ECO:0000256" key="3">
    <source>
        <dbReference type="ARBA" id="ARBA00022490"/>
    </source>
</evidence>
<evidence type="ECO:0000256" key="9">
    <source>
        <dbReference type="ARBA" id="ARBA00076300"/>
    </source>
</evidence>
<dbReference type="EMBL" id="KL217552">
    <property type="protein sequence ID" value="KFO96543.1"/>
    <property type="molecule type" value="Genomic_DNA"/>
</dbReference>
<dbReference type="GO" id="GO:0000139">
    <property type="term" value="C:Golgi membrane"/>
    <property type="evidence" value="ECO:0007669"/>
    <property type="project" value="UniProtKB-SubCell"/>
</dbReference>
<feature type="non-terminal residue" evidence="13">
    <location>
        <position position="1"/>
    </location>
</feature>
<keyword evidence="5 10" id="KW-0175">Coiled coil</keyword>
<accession>A0A091HJR6</accession>
<feature type="compositionally biased region" description="Basic and acidic residues" evidence="11">
    <location>
        <begin position="47"/>
        <end position="78"/>
    </location>
</feature>
<feature type="domain" description="GRIP" evidence="12">
    <location>
        <begin position="583"/>
        <end position="633"/>
    </location>
</feature>
<name>A0A091HJR6_CALAN</name>
<keyword evidence="14" id="KW-1185">Reference proteome</keyword>
<sequence>APSSPRPEEPSGSESSGEGSGEAERRVLQLRSQLATLTTALATVTQEKSRMEGSYQAERRKMKQELDEAVQRAEEERERLEGELGALQEQLAETKARLITQQHDRAQEQGDHAVMLRELQRLLQGERSLRQEVELKLEESREALAGRSSLAARAEGYEVQLRQLSQEVEELKRELQAAQEQSSKPDPRLQELQEEMDGLKNHFQVQLLQEMKKAAQAEEQLQQRAELEEQRVAELEAQVSQVSQLLGSYEQGKQRDQALIQKLRDRILQLDLENKTLALAASSRAPGDVQGEESSLDVNVLRDRMEKLRKLLREAAGKGQPGLDVEKLCELEELPKGTEAGDGEKATALYYQQELKQLKEEFERYKSRAQVVLKNKSAKDGDLAKELEEAQEQLADLKEKYLVLQLASDEMEKQHQRDVEARRQELSQVQQAQRQELQQCRAQCRERVLQLEEEMRKQRERALALLGEKDRELEQLRALTLPQGLHGARNPPELPGDGSSGGSDPSEILPQALHLPGSSEPNFLLYAEQLGRKEVEIASLRKQKHRLEREVHRLQEKVLVEEEKHQEEVSRLQREIEKSCRDKSREGANLEYLKNIVFRFLTLPDALGRQQTLTAILTILHFSPEEKQTVAKQSAHSSWWLSGKR</sequence>
<evidence type="ECO:0000259" key="12">
    <source>
        <dbReference type="PROSITE" id="PS50913"/>
    </source>
</evidence>
<feature type="region of interest" description="Disordered" evidence="11">
    <location>
        <begin position="481"/>
        <end position="511"/>
    </location>
</feature>
<evidence type="ECO:0000256" key="4">
    <source>
        <dbReference type="ARBA" id="ARBA00023034"/>
    </source>
</evidence>
<dbReference type="STRING" id="9244.A0A091HJR6"/>
<dbReference type="PANTHER" id="PTHR23157:SF25">
    <property type="entry name" value="GRIP AND COILED-COIL DOMAIN-CONTAINING PROTEIN 1"/>
    <property type="match status" value="1"/>
</dbReference>
<evidence type="ECO:0000313" key="14">
    <source>
        <dbReference type="Proteomes" id="UP000054308"/>
    </source>
</evidence>
<dbReference type="AlphaFoldDB" id="A0A091HJR6"/>
<evidence type="ECO:0000256" key="11">
    <source>
        <dbReference type="SAM" id="MobiDB-lite"/>
    </source>
</evidence>
<dbReference type="PANTHER" id="PTHR23157">
    <property type="entry name" value="GRIP AND COILED-COIL DOMAIN-CONTAINING PROTEIN 1"/>
    <property type="match status" value="1"/>
</dbReference>
<feature type="coiled-coil region" evidence="10">
    <location>
        <begin position="348"/>
        <end position="479"/>
    </location>
</feature>
<feature type="coiled-coil region" evidence="10">
    <location>
        <begin position="530"/>
        <end position="582"/>
    </location>
</feature>
<evidence type="ECO:0000313" key="13">
    <source>
        <dbReference type="EMBL" id="KFO96543.1"/>
    </source>
</evidence>
<gene>
    <name evidence="13" type="ORF">N300_12770</name>
</gene>
<evidence type="ECO:0000256" key="5">
    <source>
        <dbReference type="ARBA" id="ARBA00023054"/>
    </source>
</evidence>
<reference evidence="13 14" key="1">
    <citation type="submission" date="2014-04" db="EMBL/GenBank/DDBJ databases">
        <title>Genome evolution of avian class.</title>
        <authorList>
            <person name="Zhang G."/>
            <person name="Li C."/>
        </authorList>
    </citation>
    <scope>NUCLEOTIDE SEQUENCE [LARGE SCALE GENOMIC DNA]</scope>
    <source>
        <strain evidence="13">BGI_N300</strain>
    </source>
</reference>
<keyword evidence="6" id="KW-0472">Membrane</keyword>
<comment type="function">
    <text evidence="7">Probably involved in maintaining Golgi structure.</text>
</comment>
<dbReference type="Proteomes" id="UP000054308">
    <property type="component" value="Unassembled WGS sequence"/>
</dbReference>
<dbReference type="PROSITE" id="PS50913">
    <property type="entry name" value="GRIP"/>
    <property type="match status" value="1"/>
</dbReference>
<evidence type="ECO:0000256" key="8">
    <source>
        <dbReference type="ARBA" id="ARBA00073150"/>
    </source>
</evidence>
<feature type="non-terminal residue" evidence="13">
    <location>
        <position position="645"/>
    </location>
</feature>
<evidence type="ECO:0000256" key="10">
    <source>
        <dbReference type="SAM" id="Coils"/>
    </source>
</evidence>